<gene>
    <name evidence="3" type="ORF">TVAG_005020</name>
</gene>
<proteinExistence type="predicted"/>
<reference evidence="3" key="2">
    <citation type="journal article" date="2007" name="Science">
        <title>Draft genome sequence of the sexually transmitted pathogen Trichomonas vaginalis.</title>
        <authorList>
            <person name="Carlton J.M."/>
            <person name="Hirt R.P."/>
            <person name="Silva J.C."/>
            <person name="Delcher A.L."/>
            <person name="Schatz M."/>
            <person name="Zhao Q."/>
            <person name="Wortman J.R."/>
            <person name="Bidwell S.L."/>
            <person name="Alsmark U.C.M."/>
            <person name="Besteiro S."/>
            <person name="Sicheritz-Ponten T."/>
            <person name="Noel C.J."/>
            <person name="Dacks J.B."/>
            <person name="Foster P.G."/>
            <person name="Simillion C."/>
            <person name="Van de Peer Y."/>
            <person name="Miranda-Saavedra D."/>
            <person name="Barton G.J."/>
            <person name="Westrop G.D."/>
            <person name="Mueller S."/>
            <person name="Dessi D."/>
            <person name="Fiori P.L."/>
            <person name="Ren Q."/>
            <person name="Paulsen I."/>
            <person name="Zhang H."/>
            <person name="Bastida-Corcuera F.D."/>
            <person name="Simoes-Barbosa A."/>
            <person name="Brown M.T."/>
            <person name="Hayes R.D."/>
            <person name="Mukherjee M."/>
            <person name="Okumura C.Y."/>
            <person name="Schneider R."/>
            <person name="Smith A.J."/>
            <person name="Vanacova S."/>
            <person name="Villalvazo M."/>
            <person name="Haas B.J."/>
            <person name="Pertea M."/>
            <person name="Feldblyum T.V."/>
            <person name="Utterback T.R."/>
            <person name="Shu C.L."/>
            <person name="Osoegawa K."/>
            <person name="de Jong P.J."/>
            <person name="Hrdy I."/>
            <person name="Horvathova L."/>
            <person name="Zubacova Z."/>
            <person name="Dolezal P."/>
            <person name="Malik S.B."/>
            <person name="Logsdon J.M. Jr."/>
            <person name="Henze K."/>
            <person name="Gupta A."/>
            <person name="Wang C.C."/>
            <person name="Dunne R.L."/>
            <person name="Upcroft J.A."/>
            <person name="Upcroft P."/>
            <person name="White O."/>
            <person name="Salzberg S.L."/>
            <person name="Tang P."/>
            <person name="Chiu C.-H."/>
            <person name="Lee Y.-S."/>
            <person name="Embley T.M."/>
            <person name="Coombs G.H."/>
            <person name="Mottram J.C."/>
            <person name="Tachezy J."/>
            <person name="Fraser-Liggett C.M."/>
            <person name="Johnson P.J."/>
        </authorList>
    </citation>
    <scope>NUCLEOTIDE SEQUENCE [LARGE SCALE GENOMIC DNA]</scope>
    <source>
        <strain evidence="3">G3</strain>
    </source>
</reference>
<dbReference type="InterPro" id="IPR000504">
    <property type="entry name" value="RRM_dom"/>
</dbReference>
<dbReference type="InterPro" id="IPR012677">
    <property type="entry name" value="Nucleotide-bd_a/b_plait_sf"/>
</dbReference>
<dbReference type="Pfam" id="PF00076">
    <property type="entry name" value="RRM_1"/>
    <property type="match status" value="2"/>
</dbReference>
<dbReference type="InterPro" id="IPR050441">
    <property type="entry name" value="RBM"/>
</dbReference>
<reference evidence="3" key="1">
    <citation type="submission" date="2006-10" db="EMBL/GenBank/DDBJ databases">
        <authorList>
            <person name="Amadeo P."/>
            <person name="Zhao Q."/>
            <person name="Wortman J."/>
            <person name="Fraser-Liggett C."/>
            <person name="Carlton J."/>
        </authorList>
    </citation>
    <scope>NUCLEOTIDE SEQUENCE</scope>
    <source>
        <strain evidence="3">G3</strain>
    </source>
</reference>
<evidence type="ECO:0000256" key="1">
    <source>
        <dbReference type="PROSITE-ProRule" id="PRU00176"/>
    </source>
</evidence>
<evidence type="ECO:0000313" key="4">
    <source>
        <dbReference type="Proteomes" id="UP000001542"/>
    </source>
</evidence>
<dbReference type="EMBL" id="DS114277">
    <property type="protein sequence ID" value="EAX88705.1"/>
    <property type="molecule type" value="Genomic_DNA"/>
</dbReference>
<dbReference type="RefSeq" id="XP_001301635.1">
    <property type="nucleotide sequence ID" value="XM_001301634.1"/>
</dbReference>
<dbReference type="CDD" id="cd00590">
    <property type="entry name" value="RRM_SF"/>
    <property type="match status" value="2"/>
</dbReference>
<feature type="domain" description="RRM" evidence="2">
    <location>
        <begin position="4"/>
        <end position="81"/>
    </location>
</feature>
<dbReference type="GO" id="GO:0003723">
    <property type="term" value="F:RNA binding"/>
    <property type="evidence" value="ECO:0007669"/>
    <property type="project" value="UniProtKB-UniRule"/>
</dbReference>
<name>A2G2B0_TRIV3</name>
<dbReference type="SMR" id="A2G2B0"/>
<dbReference type="Proteomes" id="UP000001542">
    <property type="component" value="Unassembled WGS sequence"/>
</dbReference>
<accession>A2G2B0</accession>
<dbReference type="eggNOG" id="KOG0123">
    <property type="taxonomic scope" value="Eukaryota"/>
</dbReference>
<dbReference type="AlphaFoldDB" id="A2G2B0"/>
<protein>
    <recommendedName>
        <fullName evidence="2">RRM domain-containing protein</fullName>
    </recommendedName>
</protein>
<dbReference type="STRING" id="5722.A2G2B0"/>
<dbReference type="VEuPathDB" id="TrichDB:TVAGG3_0245780"/>
<keyword evidence="4" id="KW-1185">Reference proteome</keyword>
<dbReference type="PROSITE" id="PS50102">
    <property type="entry name" value="RRM"/>
    <property type="match status" value="2"/>
</dbReference>
<dbReference type="PANTHER" id="PTHR48034">
    <property type="entry name" value="TRANSFORMER-2 SEX-DETERMINING PROTEIN-RELATED"/>
    <property type="match status" value="1"/>
</dbReference>
<dbReference type="SMART" id="SM00360">
    <property type="entry name" value="RRM"/>
    <property type="match status" value="2"/>
</dbReference>
<dbReference type="KEGG" id="tva:4746370"/>
<dbReference type="InterPro" id="IPR035979">
    <property type="entry name" value="RBD_domain_sf"/>
</dbReference>
<organism evidence="3 4">
    <name type="scientific">Trichomonas vaginalis (strain ATCC PRA-98 / G3)</name>
    <dbReference type="NCBI Taxonomy" id="412133"/>
    <lineage>
        <taxon>Eukaryota</taxon>
        <taxon>Metamonada</taxon>
        <taxon>Parabasalia</taxon>
        <taxon>Trichomonadida</taxon>
        <taxon>Trichomonadidae</taxon>
        <taxon>Trichomonas</taxon>
    </lineage>
</organism>
<keyword evidence="1" id="KW-0694">RNA-binding</keyword>
<sequence length="172" mass="19500">MEPTKIFVRGLPLDATESSIRNIFEPCGQIKLVYLPKMEPHETEQTAHVVFTDHEAAKKAIHEFNYALVDNNKIKITYGDEETLNFIQSGQNKLIIEGLDQSISEQDIFFHFMKYGEVLYCAMATAITGKYLGICFVTYRNKSEADAAIEHLNGGILNDKEIHVRYAPEGLK</sequence>
<dbReference type="VEuPathDB" id="TrichDB:TVAG_005020"/>
<dbReference type="OrthoDB" id="15688at2759"/>
<dbReference type="SUPFAM" id="SSF54928">
    <property type="entry name" value="RNA-binding domain, RBD"/>
    <property type="match status" value="1"/>
</dbReference>
<feature type="domain" description="RRM" evidence="2">
    <location>
        <begin position="92"/>
        <end position="169"/>
    </location>
</feature>
<dbReference type="InParanoid" id="A2G2B0"/>
<evidence type="ECO:0000259" key="2">
    <source>
        <dbReference type="PROSITE" id="PS50102"/>
    </source>
</evidence>
<evidence type="ECO:0000313" key="3">
    <source>
        <dbReference type="EMBL" id="EAX88705.1"/>
    </source>
</evidence>
<dbReference type="Gene3D" id="3.30.70.330">
    <property type="match status" value="2"/>
</dbReference>